<dbReference type="GO" id="GO:0005886">
    <property type="term" value="C:plasma membrane"/>
    <property type="evidence" value="ECO:0007669"/>
    <property type="project" value="TreeGrafter"/>
</dbReference>
<dbReference type="InterPro" id="IPR038550">
    <property type="entry name" value="GPCR_3_9-Cys_sf"/>
</dbReference>
<dbReference type="PANTHER" id="PTHR24061">
    <property type="entry name" value="CALCIUM-SENSING RECEPTOR-RELATED"/>
    <property type="match status" value="1"/>
</dbReference>
<dbReference type="InterPro" id="IPR000068">
    <property type="entry name" value="GPCR_3_Ca_sens_rcpt-rel"/>
</dbReference>
<gene>
    <name evidence="7" type="ORF">XELAEV_18000272mg</name>
</gene>
<evidence type="ECO:0000256" key="1">
    <source>
        <dbReference type="ARBA" id="ARBA00004370"/>
    </source>
</evidence>
<sequence length="383" mass="44906">MVPINFSKMFAETHTCVNISYSHNGTMILIEISYGATDPVLSDRFNFPYFFRTTGSDDTYYLVISKIAKYFHWNWVGIILFEDDRGERDLQLLKYYLSSENICIDFTFKLTSVLLGNIMVMETLQKSSTNIIIFCGAVNIETVIQFKYLKEMASEKTFIFTTNWLYYNHIFTFSQEFFYGSLLLMQNKADNANNDPYVLFSNQFNPSRFPDDKLLENIWMYYHSCLSKNQQKNKHLESIFKISLHNCSGQESILNIILFNNRFHTLNMMFAIDLLTSTLYHMHYSFGMETSGINRKMYNYRYKVPRAQCSDSCPTGFRKTPKPRAQSCCYDCAPCSEGEISNTTEINKNQNNIFFILQFYTANIISVLCTFKTRLMYFFNCVK</sequence>
<dbReference type="InterPro" id="IPR011500">
    <property type="entry name" value="GPCR_3_9-Cys_dom"/>
</dbReference>
<keyword evidence="4" id="KW-0472">Membrane</keyword>
<proteinExistence type="predicted"/>
<keyword evidence="3" id="KW-1133">Transmembrane helix</keyword>
<evidence type="ECO:0000256" key="4">
    <source>
        <dbReference type="ARBA" id="ARBA00023136"/>
    </source>
</evidence>
<reference evidence="7" key="1">
    <citation type="submission" date="2016-05" db="EMBL/GenBank/DDBJ databases">
        <title>WGS assembly of Xenopus laevis.</title>
        <authorList>
            <person name="Session A."/>
            <person name="Uno Y."/>
            <person name="Kwon T."/>
            <person name="Chapman J."/>
            <person name="Toyoda A."/>
            <person name="Takahashi S."/>
            <person name="Fukui A."/>
            <person name="Hikosaka A."/>
            <person name="Putnam N."/>
            <person name="Stites J."/>
            <person name="Van Heeringen S."/>
            <person name="Quigley I."/>
            <person name="Heinz S."/>
            <person name="Hellsten U."/>
            <person name="Lyons J."/>
            <person name="Suzuki A."/>
            <person name="Kondo M."/>
            <person name="Ogino H."/>
            <person name="Ochi H."/>
            <person name="Bogdanovic O."/>
            <person name="Lister R."/>
            <person name="Georgiou G."/>
            <person name="Paranjpe S."/>
            <person name="Van Kruijsbergen I."/>
            <person name="Mozaffari S."/>
            <person name="Shu S."/>
            <person name="Schmutz J."/>
            <person name="Jenkins J."/>
            <person name="Grimwood J."/>
            <person name="Carlson J."/>
            <person name="Mitros T."/>
            <person name="Simakov O."/>
            <person name="Heald R."/>
            <person name="Miller K."/>
            <person name="Haudenschild C."/>
            <person name="Kuroki Y."/>
            <person name="Tanaka T."/>
            <person name="Michiue T."/>
            <person name="Watanabe M."/>
            <person name="Kinoshita T."/>
            <person name="Ohta Y."/>
            <person name="Mawaribuchi S."/>
            <person name="Suzuki Y."/>
            <person name="Haramoto Y."/>
            <person name="Yamamoto T."/>
            <person name="Takagi C."/>
            <person name="Kitzman J."/>
            <person name="Shendure J."/>
            <person name="Nakayama T."/>
            <person name="Izutsu Y."/>
            <person name="Robert J."/>
            <person name="Dichmann D."/>
            <person name="Flajnik M."/>
            <person name="Houston D."/>
            <person name="Marcotte E."/>
            <person name="Wallingford J."/>
            <person name="Ito Y."/>
            <person name="Asashima M."/>
            <person name="Ueno N."/>
            <person name="Matsuda Y."/>
            <person name="Jan Veenstra G."/>
            <person name="Fujiyama A."/>
            <person name="Harland R."/>
            <person name="Taira M."/>
            <person name="Rokhsar D.S."/>
        </authorList>
    </citation>
    <scope>NUCLEOTIDE SEQUENCE</scope>
    <source>
        <strain evidence="7">J</strain>
        <tissue evidence="7">Blood</tissue>
    </source>
</reference>
<evidence type="ECO:0000259" key="6">
    <source>
        <dbReference type="Pfam" id="PF07562"/>
    </source>
</evidence>
<evidence type="ECO:0000256" key="3">
    <source>
        <dbReference type="ARBA" id="ARBA00022989"/>
    </source>
</evidence>
<evidence type="ECO:0000313" key="7">
    <source>
        <dbReference type="EMBL" id="OCT56321.1"/>
    </source>
</evidence>
<name>A0A974BQD7_XENLA</name>
<accession>A0A974BQD7</accession>
<dbReference type="Pfam" id="PF07562">
    <property type="entry name" value="NCD3G"/>
    <property type="match status" value="1"/>
</dbReference>
<feature type="domain" description="Receptor ligand binding region" evidence="5">
    <location>
        <begin position="32"/>
        <end position="198"/>
    </location>
</feature>
<dbReference type="FunFam" id="3.40.50.2300:FF:000112">
    <property type="entry name" value="Uncharacterized protein"/>
    <property type="match status" value="1"/>
</dbReference>
<evidence type="ECO:0000259" key="5">
    <source>
        <dbReference type="Pfam" id="PF01094"/>
    </source>
</evidence>
<keyword evidence="2" id="KW-0812">Transmembrane</keyword>
<dbReference type="SUPFAM" id="SSF53822">
    <property type="entry name" value="Periplasmic binding protein-like I"/>
    <property type="match status" value="1"/>
</dbReference>
<dbReference type="Proteomes" id="UP000694892">
    <property type="component" value="Unassembled WGS sequence"/>
</dbReference>
<dbReference type="Gene3D" id="3.40.50.2300">
    <property type="match status" value="2"/>
</dbReference>
<protein>
    <recommendedName>
        <fullName evidence="8">Receptor ligand binding region domain-containing protein</fullName>
    </recommendedName>
</protein>
<dbReference type="EMBL" id="KV467299">
    <property type="protein sequence ID" value="OCT56321.1"/>
    <property type="molecule type" value="Genomic_DNA"/>
</dbReference>
<dbReference type="Gene3D" id="2.10.50.30">
    <property type="entry name" value="GPCR, family 3, nine cysteines domain"/>
    <property type="match status" value="1"/>
</dbReference>
<dbReference type="Pfam" id="PF01094">
    <property type="entry name" value="ANF_receptor"/>
    <property type="match status" value="1"/>
</dbReference>
<comment type="subcellular location">
    <subcellularLocation>
        <location evidence="1">Membrane</location>
    </subcellularLocation>
</comment>
<dbReference type="AlphaFoldDB" id="A0A974BQD7"/>
<dbReference type="GO" id="GO:0004930">
    <property type="term" value="F:G protein-coupled receptor activity"/>
    <property type="evidence" value="ECO:0007669"/>
    <property type="project" value="InterPro"/>
</dbReference>
<dbReference type="InterPro" id="IPR028082">
    <property type="entry name" value="Peripla_BP_I"/>
</dbReference>
<organism evidence="7">
    <name type="scientific">Xenopus laevis</name>
    <name type="common">African clawed frog</name>
    <dbReference type="NCBI Taxonomy" id="8355"/>
    <lineage>
        <taxon>Eukaryota</taxon>
        <taxon>Metazoa</taxon>
        <taxon>Chordata</taxon>
        <taxon>Craniata</taxon>
        <taxon>Vertebrata</taxon>
        <taxon>Euteleostomi</taxon>
        <taxon>Amphibia</taxon>
        <taxon>Batrachia</taxon>
        <taxon>Anura</taxon>
        <taxon>Pipoidea</taxon>
        <taxon>Pipidae</taxon>
        <taxon>Xenopodinae</taxon>
        <taxon>Xenopus</taxon>
        <taxon>Xenopus</taxon>
    </lineage>
</organism>
<dbReference type="PANTHER" id="PTHR24061:SF588">
    <property type="entry name" value="VOMERONASAL TYPE-2 RECEPTOR 26"/>
    <property type="match status" value="1"/>
</dbReference>
<evidence type="ECO:0000256" key="2">
    <source>
        <dbReference type="ARBA" id="ARBA00022692"/>
    </source>
</evidence>
<evidence type="ECO:0008006" key="8">
    <source>
        <dbReference type="Google" id="ProtNLM"/>
    </source>
</evidence>
<dbReference type="InterPro" id="IPR001828">
    <property type="entry name" value="ANF_lig-bd_rcpt"/>
</dbReference>
<feature type="domain" description="GPCR family 3 nine cysteines" evidence="6">
    <location>
        <begin position="304"/>
        <end position="345"/>
    </location>
</feature>